<dbReference type="PANTHER" id="PTHR42090:SF1">
    <property type="match status" value="1"/>
</dbReference>
<feature type="compositionally biased region" description="Basic and acidic residues" evidence="1">
    <location>
        <begin position="31"/>
        <end position="56"/>
    </location>
</feature>
<evidence type="ECO:0000313" key="2">
    <source>
        <dbReference type="EMBL" id="KAK2600122.1"/>
    </source>
</evidence>
<evidence type="ECO:0000256" key="1">
    <source>
        <dbReference type="SAM" id="MobiDB-lite"/>
    </source>
</evidence>
<name>A0AAJ0G147_9HYPO</name>
<protein>
    <submittedName>
        <fullName evidence="2">Uncharacterized protein</fullName>
    </submittedName>
</protein>
<feature type="region of interest" description="Disordered" evidence="1">
    <location>
        <begin position="22"/>
        <end position="136"/>
    </location>
</feature>
<sequence length="136" mass="14143">MLLRQLKTLRVAGLRLTTTRSYYGSPSLRLPYKDSQDRNSLKPQSTEHVKSGRDDDAAAASNTAFGKGGNNPEEARNSASREEGGDPLEMSGANHELSKPQGDEGGKNQGAGKEVGKGGSSGGRGATKRGGAGKLS</sequence>
<feature type="compositionally biased region" description="Basic and acidic residues" evidence="1">
    <location>
        <begin position="73"/>
        <end position="84"/>
    </location>
</feature>
<dbReference type="Proteomes" id="UP001251528">
    <property type="component" value="Unassembled WGS sequence"/>
</dbReference>
<organism evidence="2 3">
    <name type="scientific">Conoideocrella luteorostrata</name>
    <dbReference type="NCBI Taxonomy" id="1105319"/>
    <lineage>
        <taxon>Eukaryota</taxon>
        <taxon>Fungi</taxon>
        <taxon>Dikarya</taxon>
        <taxon>Ascomycota</taxon>
        <taxon>Pezizomycotina</taxon>
        <taxon>Sordariomycetes</taxon>
        <taxon>Hypocreomycetidae</taxon>
        <taxon>Hypocreales</taxon>
        <taxon>Clavicipitaceae</taxon>
        <taxon>Conoideocrella</taxon>
    </lineage>
</organism>
<evidence type="ECO:0000313" key="3">
    <source>
        <dbReference type="Proteomes" id="UP001251528"/>
    </source>
</evidence>
<reference evidence="2" key="1">
    <citation type="submission" date="2023-06" db="EMBL/GenBank/DDBJ databases">
        <title>Conoideocrella luteorostrata (Hypocreales: Clavicipitaceae), a potential biocontrol fungus for elongate hemlock scale in United States Christmas tree production areas.</title>
        <authorList>
            <person name="Barrett H."/>
            <person name="Lovett B."/>
            <person name="Macias A.M."/>
            <person name="Stajich J.E."/>
            <person name="Kasson M.T."/>
        </authorList>
    </citation>
    <scope>NUCLEOTIDE SEQUENCE</scope>
    <source>
        <strain evidence="2">ARSEF 14590</strain>
    </source>
</reference>
<comment type="caution">
    <text evidence="2">The sequence shown here is derived from an EMBL/GenBank/DDBJ whole genome shotgun (WGS) entry which is preliminary data.</text>
</comment>
<dbReference type="EMBL" id="JASWJB010000082">
    <property type="protein sequence ID" value="KAK2600122.1"/>
    <property type="molecule type" value="Genomic_DNA"/>
</dbReference>
<feature type="compositionally biased region" description="Gly residues" evidence="1">
    <location>
        <begin position="117"/>
        <end position="136"/>
    </location>
</feature>
<feature type="compositionally biased region" description="Basic and acidic residues" evidence="1">
    <location>
        <begin position="96"/>
        <end position="106"/>
    </location>
</feature>
<accession>A0AAJ0G147</accession>
<gene>
    <name evidence="2" type="ORF">QQS21_005137</name>
</gene>
<dbReference type="PANTHER" id="PTHR42090">
    <property type="match status" value="1"/>
</dbReference>
<proteinExistence type="predicted"/>
<dbReference type="AlphaFoldDB" id="A0AAJ0G147"/>
<keyword evidence="3" id="KW-1185">Reference proteome</keyword>